<organism evidence="3 4">
    <name type="scientific">Caballeronia catudaia</name>
    <dbReference type="NCBI Taxonomy" id="1777136"/>
    <lineage>
        <taxon>Bacteria</taxon>
        <taxon>Pseudomonadati</taxon>
        <taxon>Pseudomonadota</taxon>
        <taxon>Betaproteobacteria</taxon>
        <taxon>Burkholderiales</taxon>
        <taxon>Burkholderiaceae</taxon>
        <taxon>Caballeronia</taxon>
    </lineage>
</organism>
<evidence type="ECO:0000259" key="2">
    <source>
        <dbReference type="Pfam" id="PF00266"/>
    </source>
</evidence>
<dbReference type="PANTHER" id="PTHR43092">
    <property type="entry name" value="L-CYSTEINE DESULFHYDRASE"/>
    <property type="match status" value="1"/>
</dbReference>
<reference evidence="3" key="1">
    <citation type="submission" date="2016-01" db="EMBL/GenBank/DDBJ databases">
        <authorList>
            <person name="Peeters C."/>
        </authorList>
    </citation>
    <scope>NUCLEOTIDE SEQUENCE [LARGE SCALE GENOMIC DNA]</scope>
    <source>
        <strain evidence="3">LMG 29318</strain>
    </source>
</reference>
<dbReference type="RefSeq" id="WP_061123177.1">
    <property type="nucleotide sequence ID" value="NZ_FCOF02000004.1"/>
</dbReference>
<dbReference type="Gene3D" id="3.40.640.10">
    <property type="entry name" value="Type I PLP-dependent aspartate aminotransferase-like (Major domain)"/>
    <property type="match status" value="1"/>
</dbReference>
<dbReference type="GO" id="GO:0008483">
    <property type="term" value="F:transaminase activity"/>
    <property type="evidence" value="ECO:0007669"/>
    <property type="project" value="UniProtKB-KW"/>
</dbReference>
<sequence length="422" mass="46402">MPDFLDYRTPQFEAALAALPAAPTTNLAVDEAYWHAVRGLWHHSDALINLENGFWGAMTEPVKAMFQHWTERVNRETTLFIRPHLMTLYQGLRERLAAAMGCAVEEIELTRNATEALLALISGYNRLAPGDTVLYSDLEYPCGKDAMEWLRERRGVTPVRIVIPEPATREAVLETYSKALREHPRTRLVLLSHVCFATGLVLPVADISAMAKDAGADVIVDAAHSWGQLDFDVPDLNAPFAALNLHKWIGAPLGCGAIYIRRGHVASIDPYFGDRTWPADDIRARVHTGSPNFAAWFTLPAALDVHRRIGAKAKEMRLRALRDAWAEPARALPGVQIMTPADASTNSSMSAGITAFRLNGRATKDACDAIVAALRERFGVFTVTRPGPDSGEVVRVTPALFSTMSDAARLLEGIETLSRESK</sequence>
<protein>
    <submittedName>
        <fullName evidence="3">Aminotransferase, class V</fullName>
    </submittedName>
</protein>
<keyword evidence="3" id="KW-0808">Transferase</keyword>
<dbReference type="AlphaFoldDB" id="A0A157ZU71"/>
<dbReference type="InterPro" id="IPR015422">
    <property type="entry name" value="PyrdxlP-dep_Trfase_small"/>
</dbReference>
<feature type="domain" description="Aminotransferase class V" evidence="2">
    <location>
        <begin position="64"/>
        <end position="350"/>
    </location>
</feature>
<dbReference type="InterPro" id="IPR000192">
    <property type="entry name" value="Aminotrans_V_dom"/>
</dbReference>
<keyword evidence="3" id="KW-0032">Aminotransferase</keyword>
<keyword evidence="4" id="KW-1185">Reference proteome</keyword>
<dbReference type="PANTHER" id="PTHR43092:SF6">
    <property type="entry name" value="BLR1280 PROTEIN"/>
    <property type="match status" value="1"/>
</dbReference>
<gene>
    <name evidence="3" type="ORF">AWB75_01207</name>
</gene>
<dbReference type="InterPro" id="IPR015424">
    <property type="entry name" value="PyrdxlP-dep_Trfase"/>
</dbReference>
<dbReference type="OrthoDB" id="9764293at2"/>
<dbReference type="EMBL" id="FCOF02000004">
    <property type="protein sequence ID" value="SAK49040.1"/>
    <property type="molecule type" value="Genomic_DNA"/>
</dbReference>
<evidence type="ECO:0000313" key="3">
    <source>
        <dbReference type="EMBL" id="SAK49040.1"/>
    </source>
</evidence>
<evidence type="ECO:0000313" key="4">
    <source>
        <dbReference type="Proteomes" id="UP000054870"/>
    </source>
</evidence>
<dbReference type="Proteomes" id="UP000054870">
    <property type="component" value="Unassembled WGS sequence"/>
</dbReference>
<dbReference type="InterPro" id="IPR015421">
    <property type="entry name" value="PyrdxlP-dep_Trfase_major"/>
</dbReference>
<proteinExistence type="predicted"/>
<dbReference type="Gene3D" id="3.90.1150.10">
    <property type="entry name" value="Aspartate Aminotransferase, domain 1"/>
    <property type="match status" value="1"/>
</dbReference>
<keyword evidence="1" id="KW-0663">Pyridoxal phosphate</keyword>
<dbReference type="Pfam" id="PF00266">
    <property type="entry name" value="Aminotran_5"/>
    <property type="match status" value="1"/>
</dbReference>
<accession>A0A157ZU71</accession>
<comment type="caution">
    <text evidence="3">The sequence shown here is derived from an EMBL/GenBank/DDBJ whole genome shotgun (WGS) entry which is preliminary data.</text>
</comment>
<dbReference type="SUPFAM" id="SSF53383">
    <property type="entry name" value="PLP-dependent transferases"/>
    <property type="match status" value="1"/>
</dbReference>
<name>A0A157ZU71_9BURK</name>
<evidence type="ECO:0000256" key="1">
    <source>
        <dbReference type="ARBA" id="ARBA00022898"/>
    </source>
</evidence>